<dbReference type="CDD" id="cd00082">
    <property type="entry name" value="HisKA"/>
    <property type="match status" value="1"/>
</dbReference>
<feature type="domain" description="Histidine kinase" evidence="9">
    <location>
        <begin position="91"/>
        <end position="310"/>
    </location>
</feature>
<proteinExistence type="predicted"/>
<dbReference type="Pfam" id="PF02518">
    <property type="entry name" value="HATPase_c"/>
    <property type="match status" value="1"/>
</dbReference>
<dbReference type="Pfam" id="PF00512">
    <property type="entry name" value="HisKA"/>
    <property type="match status" value="1"/>
</dbReference>
<dbReference type="GO" id="GO:0000155">
    <property type="term" value="F:phosphorelay sensor kinase activity"/>
    <property type="evidence" value="ECO:0007669"/>
    <property type="project" value="InterPro"/>
</dbReference>
<dbReference type="SUPFAM" id="SSF55874">
    <property type="entry name" value="ATPase domain of HSP90 chaperone/DNA topoisomerase II/histidine kinase"/>
    <property type="match status" value="1"/>
</dbReference>
<keyword evidence="5" id="KW-0808">Transferase</keyword>
<dbReference type="Gene3D" id="3.30.565.10">
    <property type="entry name" value="Histidine kinase-like ATPase, C-terminal domain"/>
    <property type="match status" value="1"/>
</dbReference>
<comment type="subcellular location">
    <subcellularLocation>
        <location evidence="2">Membrane</location>
    </subcellularLocation>
</comment>
<evidence type="ECO:0000256" key="4">
    <source>
        <dbReference type="ARBA" id="ARBA00022553"/>
    </source>
</evidence>
<dbReference type="SMART" id="SM00388">
    <property type="entry name" value="HisKA"/>
    <property type="match status" value="1"/>
</dbReference>
<feature type="transmembrane region" description="Helical" evidence="8">
    <location>
        <begin position="46"/>
        <end position="67"/>
    </location>
</feature>
<sequence length="310" mass="35408">MKDVRRKIIILFLISVIVFDSLNMISDGLFELLLRKFPDDSLPFNIVGFFNILASIILITIISYFFIHKLDKIVDAEMARRLEAEHLLFASIAHDVRTPLTSVRGYVSALKDEKIEENQRQEVYQKIQTKVDKTTSLLEQLMLYTKLESDTSENQFEPLDLNQIAKQVISDSYDIIEHHAIDLEMALADKALDMQGNKEQVYRLIENLLLNACYHNEKGSKICISSKEDKKNVYLLVSDNGKQLAVGALEELTKPFHKEDKARKTKANSNFGLGLAIVKTIVEHHHGSIDVIKMPIPYTKAFQVSFPKNN</sequence>
<dbReference type="InterPro" id="IPR005467">
    <property type="entry name" value="His_kinase_dom"/>
</dbReference>
<dbReference type="GO" id="GO:0004721">
    <property type="term" value="F:phosphoprotein phosphatase activity"/>
    <property type="evidence" value="ECO:0007669"/>
    <property type="project" value="TreeGrafter"/>
</dbReference>
<name>A0A1L8MLP2_9STRE</name>
<dbReference type="GO" id="GO:0016036">
    <property type="term" value="P:cellular response to phosphate starvation"/>
    <property type="evidence" value="ECO:0007669"/>
    <property type="project" value="TreeGrafter"/>
</dbReference>
<dbReference type="PROSITE" id="PS50109">
    <property type="entry name" value="HIS_KIN"/>
    <property type="match status" value="1"/>
</dbReference>
<keyword evidence="6" id="KW-0418">Kinase</keyword>
<dbReference type="InterPro" id="IPR050351">
    <property type="entry name" value="BphY/WalK/GraS-like"/>
</dbReference>
<gene>
    <name evidence="10" type="ORF">A9Q68_06850</name>
</gene>
<evidence type="ECO:0000256" key="1">
    <source>
        <dbReference type="ARBA" id="ARBA00000085"/>
    </source>
</evidence>
<protein>
    <recommendedName>
        <fullName evidence="3">histidine kinase</fullName>
        <ecNumber evidence="3">2.7.13.3</ecNumber>
    </recommendedName>
</protein>
<evidence type="ECO:0000256" key="6">
    <source>
        <dbReference type="ARBA" id="ARBA00022777"/>
    </source>
</evidence>
<dbReference type="InterPro" id="IPR003661">
    <property type="entry name" value="HisK_dim/P_dom"/>
</dbReference>
<accession>A0A1L8MLP2</accession>
<dbReference type="SMART" id="SM00387">
    <property type="entry name" value="HATPase_c"/>
    <property type="match status" value="1"/>
</dbReference>
<dbReference type="PANTHER" id="PTHR45453:SF1">
    <property type="entry name" value="PHOSPHATE REGULON SENSOR PROTEIN PHOR"/>
    <property type="match status" value="1"/>
</dbReference>
<evidence type="ECO:0000313" key="10">
    <source>
        <dbReference type="EMBL" id="OJF71700.1"/>
    </source>
</evidence>
<evidence type="ECO:0000256" key="8">
    <source>
        <dbReference type="SAM" id="Phobius"/>
    </source>
</evidence>
<organism evidence="10 11">
    <name type="scientific">Streptococcus bovimastitidis</name>
    <dbReference type="NCBI Taxonomy" id="1856638"/>
    <lineage>
        <taxon>Bacteria</taxon>
        <taxon>Bacillati</taxon>
        <taxon>Bacillota</taxon>
        <taxon>Bacilli</taxon>
        <taxon>Lactobacillales</taxon>
        <taxon>Streptococcaceae</taxon>
        <taxon>Streptococcus</taxon>
    </lineage>
</organism>
<reference evidence="11" key="1">
    <citation type="submission" date="2016-06" db="EMBL/GenBank/DDBJ databases">
        <authorList>
            <person name="de Vries S.P.W."/>
            <person name="Hadjirin N.F."/>
            <person name="Lay E.M."/>
            <person name="Zadoks R.N."/>
            <person name="Peacock S.J."/>
            <person name="Parkhill J."/>
            <person name="Grant A.J."/>
            <person name="Mcdougall S."/>
            <person name="Holmes M.A."/>
        </authorList>
    </citation>
    <scope>NUCLEOTIDE SEQUENCE [LARGE SCALE GENOMIC DNA]</scope>
    <source>
        <strain evidence="11">NZ1587</strain>
    </source>
</reference>
<dbReference type="PANTHER" id="PTHR45453">
    <property type="entry name" value="PHOSPHATE REGULON SENSOR PROTEIN PHOR"/>
    <property type="match status" value="1"/>
</dbReference>
<keyword evidence="8" id="KW-0812">Transmembrane</keyword>
<dbReference type="AlphaFoldDB" id="A0A1L8MLP2"/>
<dbReference type="SUPFAM" id="SSF47384">
    <property type="entry name" value="Homodimeric domain of signal transducing histidine kinase"/>
    <property type="match status" value="1"/>
</dbReference>
<evidence type="ECO:0000256" key="3">
    <source>
        <dbReference type="ARBA" id="ARBA00012438"/>
    </source>
</evidence>
<dbReference type="InterPro" id="IPR003594">
    <property type="entry name" value="HATPase_dom"/>
</dbReference>
<dbReference type="Gene3D" id="1.10.287.130">
    <property type="match status" value="1"/>
</dbReference>
<dbReference type="STRING" id="1856638.A9Q68_06850"/>
<evidence type="ECO:0000256" key="5">
    <source>
        <dbReference type="ARBA" id="ARBA00022679"/>
    </source>
</evidence>
<evidence type="ECO:0000256" key="7">
    <source>
        <dbReference type="ARBA" id="ARBA00023012"/>
    </source>
</evidence>
<evidence type="ECO:0000259" key="9">
    <source>
        <dbReference type="PROSITE" id="PS50109"/>
    </source>
</evidence>
<dbReference type="OrthoDB" id="9813151at2"/>
<comment type="catalytic activity">
    <reaction evidence="1">
        <text>ATP + protein L-histidine = ADP + protein N-phospho-L-histidine.</text>
        <dbReference type="EC" id="2.7.13.3"/>
    </reaction>
</comment>
<dbReference type="InterPro" id="IPR036890">
    <property type="entry name" value="HATPase_C_sf"/>
</dbReference>
<dbReference type="RefSeq" id="WP_071793954.1">
    <property type="nucleotide sequence ID" value="NZ_LZDD01000002.1"/>
</dbReference>
<comment type="caution">
    <text evidence="10">The sequence shown here is derived from an EMBL/GenBank/DDBJ whole genome shotgun (WGS) entry which is preliminary data.</text>
</comment>
<dbReference type="EMBL" id="LZDD01000002">
    <property type="protein sequence ID" value="OJF71700.1"/>
    <property type="molecule type" value="Genomic_DNA"/>
</dbReference>
<dbReference type="EC" id="2.7.13.3" evidence="3"/>
<keyword evidence="8" id="KW-0472">Membrane</keyword>
<evidence type="ECO:0000313" key="11">
    <source>
        <dbReference type="Proteomes" id="UP000182015"/>
    </source>
</evidence>
<keyword evidence="11" id="KW-1185">Reference proteome</keyword>
<keyword evidence="7" id="KW-0902">Two-component regulatory system</keyword>
<evidence type="ECO:0000256" key="2">
    <source>
        <dbReference type="ARBA" id="ARBA00004370"/>
    </source>
</evidence>
<keyword evidence="4" id="KW-0597">Phosphoprotein</keyword>
<dbReference type="GO" id="GO:0005886">
    <property type="term" value="C:plasma membrane"/>
    <property type="evidence" value="ECO:0007669"/>
    <property type="project" value="TreeGrafter"/>
</dbReference>
<dbReference type="InterPro" id="IPR036097">
    <property type="entry name" value="HisK_dim/P_sf"/>
</dbReference>
<feature type="transmembrane region" description="Helical" evidence="8">
    <location>
        <begin position="7"/>
        <end position="26"/>
    </location>
</feature>
<dbReference type="Proteomes" id="UP000182015">
    <property type="component" value="Unassembled WGS sequence"/>
</dbReference>
<keyword evidence="8" id="KW-1133">Transmembrane helix</keyword>